<feature type="binding site" evidence="3">
    <location>
        <begin position="455"/>
        <end position="456"/>
    </location>
    <ligand>
        <name>L-glutamate</name>
        <dbReference type="ChEBI" id="CHEBI:29985"/>
    </ligand>
</feature>
<dbReference type="GO" id="GO:0036374">
    <property type="term" value="F:glutathione hydrolase activity"/>
    <property type="evidence" value="ECO:0007669"/>
    <property type="project" value="InterPro"/>
</dbReference>
<keyword evidence="1" id="KW-1202">Platelet aggregation activating toxin</keyword>
<evidence type="ECO:0000256" key="4">
    <source>
        <dbReference type="SAM" id="Phobius"/>
    </source>
</evidence>
<feature type="binding site" evidence="3">
    <location>
        <position position="478"/>
    </location>
    <ligand>
        <name>L-glutamate</name>
        <dbReference type="ChEBI" id="CHEBI:29985"/>
    </ligand>
</feature>
<name>A0A336KTQ6_CULSO</name>
<reference evidence="6" key="2">
    <citation type="submission" date="2018-07" db="EMBL/GenBank/DDBJ databases">
        <authorList>
            <person name="Quirk P.G."/>
            <person name="Krulwich T.A."/>
        </authorList>
    </citation>
    <scope>NUCLEOTIDE SEQUENCE</scope>
</reference>
<dbReference type="InterPro" id="IPR043138">
    <property type="entry name" value="GGT_lsub"/>
</dbReference>
<dbReference type="InterPro" id="IPR043137">
    <property type="entry name" value="GGT_ssub_C"/>
</dbReference>
<dbReference type="GO" id="GO:0006751">
    <property type="term" value="P:glutathione catabolic process"/>
    <property type="evidence" value="ECO:0007669"/>
    <property type="project" value="InterPro"/>
</dbReference>
<dbReference type="Gene3D" id="1.10.246.130">
    <property type="match status" value="1"/>
</dbReference>
<feature type="binding site" evidence="3">
    <location>
        <position position="110"/>
    </location>
    <ligand>
        <name>L-glutamate</name>
        <dbReference type="ChEBI" id="CHEBI:29985"/>
    </ligand>
</feature>
<dbReference type="FunFam" id="3.60.20.40:FF:000001">
    <property type="entry name" value="Gamma-glutamyltranspeptidase 1"/>
    <property type="match status" value="1"/>
</dbReference>
<dbReference type="InterPro" id="IPR029055">
    <property type="entry name" value="Ntn_hydrolases_N"/>
</dbReference>
<feature type="binding site" evidence="3">
    <location>
        <position position="427"/>
    </location>
    <ligand>
        <name>L-glutamate</name>
        <dbReference type="ChEBI" id="CHEBI:29985"/>
    </ligand>
</feature>
<dbReference type="NCBIfam" id="TIGR00066">
    <property type="entry name" value="g_glut_trans"/>
    <property type="match status" value="1"/>
</dbReference>
<dbReference type="EMBL" id="UFQS01000954">
    <property type="protein sequence ID" value="SSX07933.1"/>
    <property type="molecule type" value="Genomic_DNA"/>
</dbReference>
<feature type="active site" description="Nucleophile" evidence="2">
    <location>
        <position position="385"/>
    </location>
</feature>
<evidence type="ECO:0000313" key="5">
    <source>
        <dbReference type="EMBL" id="SSX07933.1"/>
    </source>
</evidence>
<dbReference type="GO" id="GO:0005886">
    <property type="term" value="C:plasma membrane"/>
    <property type="evidence" value="ECO:0007669"/>
    <property type="project" value="TreeGrafter"/>
</dbReference>
<dbReference type="Gene3D" id="3.60.20.40">
    <property type="match status" value="1"/>
</dbReference>
<feature type="transmembrane region" description="Helical" evidence="4">
    <location>
        <begin position="7"/>
        <end position="31"/>
    </location>
</feature>
<accession>A0A336KTQ6</accession>
<feature type="binding site" evidence="3">
    <location>
        <begin position="403"/>
        <end position="405"/>
    </location>
    <ligand>
        <name>L-glutamate</name>
        <dbReference type="ChEBI" id="CHEBI:29985"/>
    </ligand>
</feature>
<evidence type="ECO:0000256" key="1">
    <source>
        <dbReference type="ARBA" id="ARBA00084097"/>
    </source>
</evidence>
<keyword evidence="4" id="KW-0812">Transmembrane</keyword>
<keyword evidence="4" id="KW-0472">Membrane</keyword>
<dbReference type="FunFam" id="1.10.246.130:FF:000001">
    <property type="entry name" value="Gamma-glutamyltransferase 5 isoform 1"/>
    <property type="match status" value="1"/>
</dbReference>
<dbReference type="EMBL" id="UFQT01000954">
    <property type="protein sequence ID" value="SSX28167.1"/>
    <property type="molecule type" value="Genomic_DNA"/>
</dbReference>
<dbReference type="SUPFAM" id="SSF56235">
    <property type="entry name" value="N-terminal nucleophile aminohydrolases (Ntn hydrolases)"/>
    <property type="match status" value="1"/>
</dbReference>
<dbReference type="OMA" id="FAIRMNI"/>
<keyword evidence="1" id="KW-1199">Hemostasis impairing toxin</keyword>
<proteinExistence type="predicted"/>
<evidence type="ECO:0000313" key="6">
    <source>
        <dbReference type="EMBL" id="SSX28167.1"/>
    </source>
</evidence>
<evidence type="ECO:0000256" key="2">
    <source>
        <dbReference type="PIRSR" id="PIRSR600101-1"/>
    </source>
</evidence>
<dbReference type="PANTHER" id="PTHR11686">
    <property type="entry name" value="GAMMA GLUTAMYL TRANSPEPTIDASE"/>
    <property type="match status" value="1"/>
</dbReference>
<keyword evidence="4" id="KW-1133">Transmembrane helix</keyword>
<dbReference type="Pfam" id="PF01019">
    <property type="entry name" value="G_glu_transpept"/>
    <property type="match status" value="1"/>
</dbReference>
<dbReference type="PANTHER" id="PTHR11686:SF72">
    <property type="entry name" value="GAMMA-GLUTAMYL TRANSPEPTIDASE, ISOFORM A"/>
    <property type="match status" value="1"/>
</dbReference>
<keyword evidence="1" id="KW-0800">Toxin</keyword>
<organism evidence="5">
    <name type="scientific">Culicoides sonorensis</name>
    <name type="common">Biting midge</name>
    <dbReference type="NCBI Taxonomy" id="179676"/>
    <lineage>
        <taxon>Eukaryota</taxon>
        <taxon>Metazoa</taxon>
        <taxon>Ecdysozoa</taxon>
        <taxon>Arthropoda</taxon>
        <taxon>Hexapoda</taxon>
        <taxon>Insecta</taxon>
        <taxon>Pterygota</taxon>
        <taxon>Neoptera</taxon>
        <taxon>Endopterygota</taxon>
        <taxon>Diptera</taxon>
        <taxon>Nematocera</taxon>
        <taxon>Chironomoidea</taxon>
        <taxon>Ceratopogonidae</taxon>
        <taxon>Ceratopogoninae</taxon>
        <taxon>Culicoides</taxon>
        <taxon>Monoculicoides</taxon>
    </lineage>
</organism>
<evidence type="ECO:0000256" key="3">
    <source>
        <dbReference type="PIRSR" id="PIRSR600101-2"/>
    </source>
</evidence>
<dbReference type="InterPro" id="IPR000101">
    <property type="entry name" value="GGT_peptidase"/>
</dbReference>
<dbReference type="PRINTS" id="PR01210">
    <property type="entry name" value="GGTRANSPTASE"/>
</dbReference>
<dbReference type="VEuPathDB" id="VectorBase:CSON015273"/>
<gene>
    <name evidence="5" type="primary">CSON015273</name>
</gene>
<sequence length="577" mass="63141">MACSKTAICIWATIVIAIVAVGITLGFVFLWNDETSENELIGRAAVVANGRECAGIGSNILKQNGSAVDAAIATLFCEGIACPQSMGLGGGFLMVIYIKETDTIETVNAREMAPLAATEDMFVNDTTGASSKGGLAVAVPGELKGYFEVHKKYGKLPWRKLVEPTIELCREGHTVSSYLAGILGKRQDTILKEPSLREIFIDPKTNETWKEGDRIKRTKLAESLEIIANEGADALYAKNGSLISKFVQDIKNYKGIITEEDLIGYQVEWGKPDHSKLQDGLSLYTHPLPGTGSILTFMLNILSGYKMEKNDPLTVHRIIESFKYGYARRTNLGDRHFVPGIEELLSNLTSRDYADYIRTLISDNQTYNDYEHYGANFSFVEDHGTAHISVLHENGDAVSVTSTINLILGAGFRSTSTGIIPNDEMDDFSTPGTVNAFGVPASPANYIMPKKRPLSSMVPTIVLDERRNVRLVVGAAGGTKITTSTALVILNNLFLNQTLYDAIHARRVHHQLAPMHIEHEGGYDQKILRELERLQHKLKDAAAEAGFAAVTGVARERDGKLSAVYDPRRGGSFAIIE</sequence>
<protein>
    <submittedName>
        <fullName evidence="5">CSON015273 protein</fullName>
    </submittedName>
</protein>
<reference evidence="5" key="1">
    <citation type="submission" date="2018-04" db="EMBL/GenBank/DDBJ databases">
        <authorList>
            <person name="Go L.Y."/>
            <person name="Mitchell J.A."/>
        </authorList>
    </citation>
    <scope>NUCLEOTIDE SEQUENCE</scope>
    <source>
        <tissue evidence="5">Whole organism</tissue>
    </source>
</reference>
<dbReference type="AlphaFoldDB" id="A0A336KTQ6"/>